<dbReference type="PANTHER" id="PTHR47723:SF19">
    <property type="entry name" value="POLYNUCLEOTIDYL TRANSFERASE, RIBONUCLEASE H-LIKE SUPERFAMILY PROTEIN"/>
    <property type="match status" value="1"/>
</dbReference>
<dbReference type="SUPFAM" id="SSF53098">
    <property type="entry name" value="Ribonuclease H-like"/>
    <property type="match status" value="1"/>
</dbReference>
<protein>
    <recommendedName>
        <fullName evidence="1">RNase H type-1 domain-containing protein</fullName>
    </recommendedName>
</protein>
<dbReference type="AlphaFoldDB" id="A0A803M8R4"/>
<proteinExistence type="predicted"/>
<evidence type="ECO:0000313" key="2">
    <source>
        <dbReference type="EnsemblPlants" id="AUR62025290-RA:cds"/>
    </source>
</evidence>
<dbReference type="EnsemblPlants" id="AUR62025290-RA">
    <property type="protein sequence ID" value="AUR62025290-RA:cds"/>
    <property type="gene ID" value="AUR62025290"/>
</dbReference>
<feature type="domain" description="RNase H type-1" evidence="1">
    <location>
        <begin position="2"/>
        <end position="89"/>
    </location>
</feature>
<dbReference type="InterPro" id="IPR036397">
    <property type="entry name" value="RNaseH_sf"/>
</dbReference>
<dbReference type="Gene3D" id="3.30.420.10">
    <property type="entry name" value="Ribonuclease H-like superfamily/Ribonuclease H"/>
    <property type="match status" value="1"/>
</dbReference>
<name>A0A803M8R4_CHEQI</name>
<sequence>MAGGGGLIRDEEGRFIAGFAANYGICTAYRAEFLALEQGLKLAKQRGIRKLIVQMDNKACVEAITNSTQQRNQCIRMALHNPQKLLKVSFYCKPYNLWIHAVTAPSACSVPIDFNDSPSNKGLAV</sequence>
<dbReference type="GO" id="GO:0004523">
    <property type="term" value="F:RNA-DNA hybrid ribonuclease activity"/>
    <property type="evidence" value="ECO:0007669"/>
    <property type="project" value="InterPro"/>
</dbReference>
<keyword evidence="3" id="KW-1185">Reference proteome</keyword>
<dbReference type="GO" id="GO:0003676">
    <property type="term" value="F:nucleic acid binding"/>
    <property type="evidence" value="ECO:0007669"/>
    <property type="project" value="InterPro"/>
</dbReference>
<dbReference type="InterPro" id="IPR002156">
    <property type="entry name" value="RNaseH_domain"/>
</dbReference>
<reference evidence="2" key="2">
    <citation type="submission" date="2021-03" db="UniProtKB">
        <authorList>
            <consortium name="EnsemblPlants"/>
        </authorList>
    </citation>
    <scope>IDENTIFICATION</scope>
</reference>
<organism evidence="2 3">
    <name type="scientific">Chenopodium quinoa</name>
    <name type="common">Quinoa</name>
    <dbReference type="NCBI Taxonomy" id="63459"/>
    <lineage>
        <taxon>Eukaryota</taxon>
        <taxon>Viridiplantae</taxon>
        <taxon>Streptophyta</taxon>
        <taxon>Embryophyta</taxon>
        <taxon>Tracheophyta</taxon>
        <taxon>Spermatophyta</taxon>
        <taxon>Magnoliopsida</taxon>
        <taxon>eudicotyledons</taxon>
        <taxon>Gunneridae</taxon>
        <taxon>Pentapetalae</taxon>
        <taxon>Caryophyllales</taxon>
        <taxon>Chenopodiaceae</taxon>
        <taxon>Chenopodioideae</taxon>
        <taxon>Atripliceae</taxon>
        <taxon>Chenopodium</taxon>
    </lineage>
</organism>
<dbReference type="Pfam" id="PF13456">
    <property type="entry name" value="RVT_3"/>
    <property type="match status" value="1"/>
</dbReference>
<dbReference type="InterPro" id="IPR044730">
    <property type="entry name" value="RNase_H-like_dom_plant"/>
</dbReference>
<reference evidence="2" key="1">
    <citation type="journal article" date="2017" name="Nature">
        <title>The genome of Chenopodium quinoa.</title>
        <authorList>
            <person name="Jarvis D.E."/>
            <person name="Ho Y.S."/>
            <person name="Lightfoot D.J."/>
            <person name="Schmoeckel S.M."/>
            <person name="Li B."/>
            <person name="Borm T.J.A."/>
            <person name="Ohyanagi H."/>
            <person name="Mineta K."/>
            <person name="Michell C.T."/>
            <person name="Saber N."/>
            <person name="Kharbatia N.M."/>
            <person name="Rupper R.R."/>
            <person name="Sharp A.R."/>
            <person name="Dally N."/>
            <person name="Boughton B.A."/>
            <person name="Woo Y.H."/>
            <person name="Gao G."/>
            <person name="Schijlen E.G.W.M."/>
            <person name="Guo X."/>
            <person name="Momin A.A."/>
            <person name="Negrao S."/>
            <person name="Al-Babili S."/>
            <person name="Gehring C."/>
            <person name="Roessner U."/>
            <person name="Jung C."/>
            <person name="Murphy K."/>
            <person name="Arold S.T."/>
            <person name="Gojobori T."/>
            <person name="van der Linden C.G."/>
            <person name="van Loo E.N."/>
            <person name="Jellen E.N."/>
            <person name="Maughan P.J."/>
            <person name="Tester M."/>
        </authorList>
    </citation>
    <scope>NUCLEOTIDE SEQUENCE [LARGE SCALE GENOMIC DNA]</scope>
    <source>
        <strain evidence="2">cv. PI 614886</strain>
    </source>
</reference>
<accession>A0A803M8R4</accession>
<dbReference type="CDD" id="cd06222">
    <property type="entry name" value="RNase_H_like"/>
    <property type="match status" value="1"/>
</dbReference>
<dbReference type="Proteomes" id="UP000596660">
    <property type="component" value="Unplaced"/>
</dbReference>
<dbReference type="Gramene" id="AUR62025290-RA">
    <property type="protein sequence ID" value="AUR62025290-RA:cds"/>
    <property type="gene ID" value="AUR62025290"/>
</dbReference>
<evidence type="ECO:0000313" key="3">
    <source>
        <dbReference type="Proteomes" id="UP000596660"/>
    </source>
</evidence>
<dbReference type="PANTHER" id="PTHR47723">
    <property type="entry name" value="OS05G0353850 PROTEIN"/>
    <property type="match status" value="1"/>
</dbReference>
<dbReference type="InterPro" id="IPR053151">
    <property type="entry name" value="RNase_H-like"/>
</dbReference>
<dbReference type="InterPro" id="IPR012337">
    <property type="entry name" value="RNaseH-like_sf"/>
</dbReference>
<evidence type="ECO:0000259" key="1">
    <source>
        <dbReference type="Pfam" id="PF13456"/>
    </source>
</evidence>